<comment type="catalytic activity">
    <reaction evidence="7">
        <text>5-amino-1-(5-phospho-D-ribosyl)imidazole-4-carboxylate + L-aspartate + ATP = (2S)-2-[5-amino-1-(5-phospho-beta-D-ribosyl)imidazole-4-carboxamido]succinate + ADP + phosphate + 2 H(+)</text>
        <dbReference type="Rhea" id="RHEA:22628"/>
        <dbReference type="ChEBI" id="CHEBI:15378"/>
        <dbReference type="ChEBI" id="CHEBI:29991"/>
        <dbReference type="ChEBI" id="CHEBI:30616"/>
        <dbReference type="ChEBI" id="CHEBI:43474"/>
        <dbReference type="ChEBI" id="CHEBI:58443"/>
        <dbReference type="ChEBI" id="CHEBI:77657"/>
        <dbReference type="ChEBI" id="CHEBI:456216"/>
        <dbReference type="EC" id="6.3.2.6"/>
    </reaction>
</comment>
<dbReference type="SUPFAM" id="SSF56104">
    <property type="entry name" value="SAICAR synthase-like"/>
    <property type="match status" value="1"/>
</dbReference>
<dbReference type="InterPro" id="IPR001636">
    <property type="entry name" value="SAICAR_synth"/>
</dbReference>
<dbReference type="EMBL" id="JACASZ010000003">
    <property type="protein sequence ID" value="NWJ77004.1"/>
    <property type="molecule type" value="Genomic_DNA"/>
</dbReference>
<dbReference type="GO" id="GO:0004639">
    <property type="term" value="F:phosphoribosylaminoimidazolesuccinocarboxamide synthase activity"/>
    <property type="evidence" value="ECO:0007669"/>
    <property type="project" value="UniProtKB-UniRule"/>
</dbReference>
<dbReference type="GO" id="GO:0005524">
    <property type="term" value="F:ATP binding"/>
    <property type="evidence" value="ECO:0007669"/>
    <property type="project" value="UniProtKB-KW"/>
</dbReference>
<dbReference type="EC" id="6.3.2.6" evidence="7"/>
<dbReference type="Proteomes" id="UP000527815">
    <property type="component" value="Unassembled WGS sequence"/>
</dbReference>
<keyword evidence="4 7" id="KW-0547">Nucleotide-binding</keyword>
<evidence type="ECO:0000256" key="2">
    <source>
        <dbReference type="ARBA" id="ARBA00010190"/>
    </source>
</evidence>
<dbReference type="InterPro" id="IPR018236">
    <property type="entry name" value="SAICAR_synthetase_CS"/>
</dbReference>
<evidence type="ECO:0000256" key="3">
    <source>
        <dbReference type="ARBA" id="ARBA00022598"/>
    </source>
</evidence>
<dbReference type="Gene3D" id="3.30.200.20">
    <property type="entry name" value="Phosphorylase Kinase, domain 1"/>
    <property type="match status" value="1"/>
</dbReference>
<keyword evidence="5 7" id="KW-0658">Purine biosynthesis</keyword>
<feature type="domain" description="SAICAR synthetase/ADE2 N-terminal" evidence="8">
    <location>
        <begin position="4"/>
        <end position="236"/>
    </location>
</feature>
<name>A0A7K4N1K6_9ARCH</name>
<dbReference type="UniPathway" id="UPA00074">
    <property type="reaction ID" value="UER00131"/>
</dbReference>
<gene>
    <name evidence="7 9" type="primary">purC</name>
    <name evidence="9" type="ORF">HX865_00600</name>
</gene>
<evidence type="ECO:0000256" key="6">
    <source>
        <dbReference type="ARBA" id="ARBA00022840"/>
    </source>
</evidence>
<organism evidence="9 10">
    <name type="scientific">Marine Group I thaumarchaeote</name>
    <dbReference type="NCBI Taxonomy" id="2511932"/>
    <lineage>
        <taxon>Archaea</taxon>
        <taxon>Nitrososphaerota</taxon>
        <taxon>Marine Group I</taxon>
    </lineage>
</organism>
<dbReference type="PANTHER" id="PTHR43700">
    <property type="entry name" value="PHOSPHORIBOSYLAMINOIMIDAZOLE-SUCCINOCARBOXAMIDE SYNTHASE"/>
    <property type="match status" value="1"/>
</dbReference>
<evidence type="ECO:0000256" key="4">
    <source>
        <dbReference type="ARBA" id="ARBA00022741"/>
    </source>
</evidence>
<evidence type="ECO:0000256" key="1">
    <source>
        <dbReference type="ARBA" id="ARBA00004672"/>
    </source>
</evidence>
<dbReference type="AlphaFoldDB" id="A0A7K4N1K6"/>
<dbReference type="HAMAP" id="MF_00137">
    <property type="entry name" value="SAICAR_synth"/>
    <property type="match status" value="1"/>
</dbReference>
<evidence type="ECO:0000313" key="9">
    <source>
        <dbReference type="EMBL" id="NWJ77004.1"/>
    </source>
</evidence>
<accession>A0A7K4N1K6</accession>
<dbReference type="PANTHER" id="PTHR43700:SF1">
    <property type="entry name" value="PHOSPHORIBOSYLAMINOIMIDAZOLE-SUCCINOCARBOXAMIDE SYNTHASE"/>
    <property type="match status" value="1"/>
</dbReference>
<dbReference type="Gene3D" id="3.30.470.20">
    <property type="entry name" value="ATP-grasp fold, B domain"/>
    <property type="match status" value="1"/>
</dbReference>
<reference evidence="9 10" key="1">
    <citation type="journal article" date="2019" name="Environ. Microbiol.">
        <title>Genomics insights into ecotype formation of ammonia-oxidizing archaea in the deep ocean.</title>
        <authorList>
            <person name="Wang Y."/>
            <person name="Huang J.M."/>
            <person name="Cui G.J."/>
            <person name="Nunoura T."/>
            <person name="Takaki Y."/>
            <person name="Li W.L."/>
            <person name="Li J."/>
            <person name="Gao Z.M."/>
            <person name="Takai K."/>
            <person name="Zhang A.Q."/>
            <person name="Stepanauskas R."/>
        </authorList>
    </citation>
    <scope>NUCLEOTIDE SEQUENCE [LARGE SCALE GENOMIC DNA]</scope>
    <source>
        <strain evidence="9 10">D1b</strain>
    </source>
</reference>
<dbReference type="NCBIfam" id="TIGR00081">
    <property type="entry name" value="purC"/>
    <property type="match status" value="1"/>
</dbReference>
<dbReference type="PROSITE" id="PS01058">
    <property type="entry name" value="SAICAR_SYNTHETASE_2"/>
    <property type="match status" value="1"/>
</dbReference>
<sequence length="274" mass="31854">MKFLTSGKVKDIYELEDGNLLFKFSNRVSAYDVKFKDEIPRKGEVLCKFAEYWFKKLDVSNHFVERRSDTEIVVKKIHMLPIECIVRGYFYGSLFSRWENGKISLDKDTPTDLAAQLPKPIFDPTTKSTHDIPLDKEQAISQELVTSWEYDWLSEESIKIYQKMVTIADNAGFILADLKLEFGKLNDEIILADSIGPDEFRLWPKNTYKIGKTQEAFDKQLLRDWLTENGYQKKFEDARLSGEEPIAPSIPSDLISKMTQRYVSAYERMTEKSL</sequence>
<evidence type="ECO:0000256" key="5">
    <source>
        <dbReference type="ARBA" id="ARBA00022755"/>
    </source>
</evidence>
<dbReference type="Pfam" id="PF01259">
    <property type="entry name" value="SAICAR_synt"/>
    <property type="match status" value="1"/>
</dbReference>
<dbReference type="GO" id="GO:0005737">
    <property type="term" value="C:cytoplasm"/>
    <property type="evidence" value="ECO:0007669"/>
    <property type="project" value="TreeGrafter"/>
</dbReference>
<keyword evidence="3 7" id="KW-0436">Ligase</keyword>
<dbReference type="PROSITE" id="PS01057">
    <property type="entry name" value="SAICAR_SYNTHETASE_1"/>
    <property type="match status" value="1"/>
</dbReference>
<comment type="similarity">
    <text evidence="2 7">Belongs to the SAICAR synthetase family.</text>
</comment>
<dbReference type="InterPro" id="IPR028923">
    <property type="entry name" value="SAICAR_synt/ADE2_N"/>
</dbReference>
<protein>
    <recommendedName>
        <fullName evidence="7">Phosphoribosylaminoimidazole-succinocarboxamide synthase</fullName>
        <ecNumber evidence="7">6.3.2.6</ecNumber>
    </recommendedName>
    <alternativeName>
        <fullName evidence="7">SAICAR synthetase</fullName>
    </alternativeName>
</protein>
<evidence type="ECO:0000259" key="8">
    <source>
        <dbReference type="Pfam" id="PF01259"/>
    </source>
</evidence>
<dbReference type="GO" id="GO:0006189">
    <property type="term" value="P:'de novo' IMP biosynthetic process"/>
    <property type="evidence" value="ECO:0007669"/>
    <property type="project" value="UniProtKB-UniRule"/>
</dbReference>
<proteinExistence type="inferred from homology"/>
<comment type="caution">
    <text evidence="9">The sequence shown here is derived from an EMBL/GenBank/DDBJ whole genome shotgun (WGS) entry which is preliminary data.</text>
</comment>
<comment type="pathway">
    <text evidence="1 7">Purine metabolism; IMP biosynthesis via de novo pathway; 5-amino-1-(5-phospho-D-ribosyl)imidazole-4-carboxamide from 5-amino-1-(5-phospho-D-ribosyl)imidazole-4-carboxylate: step 1/2.</text>
</comment>
<dbReference type="CDD" id="cd01414">
    <property type="entry name" value="SAICAR_synt_Sc"/>
    <property type="match status" value="1"/>
</dbReference>
<keyword evidence="6 7" id="KW-0067">ATP-binding</keyword>
<evidence type="ECO:0000313" key="10">
    <source>
        <dbReference type="Proteomes" id="UP000527815"/>
    </source>
</evidence>
<evidence type="ECO:0000256" key="7">
    <source>
        <dbReference type="HAMAP-Rule" id="MF_00137"/>
    </source>
</evidence>